<keyword evidence="3" id="KW-0449">Lipoprotein</keyword>
<comment type="caution">
    <text evidence="3">The sequence shown here is derived from an EMBL/GenBank/DDBJ whole genome shotgun (WGS) entry which is preliminary data.</text>
</comment>
<feature type="transmembrane region" description="Helical" evidence="2">
    <location>
        <begin position="12"/>
        <end position="32"/>
    </location>
</feature>
<organism evidence="3 4">
    <name type="scientific">Streptomyces hygroscopicus</name>
    <dbReference type="NCBI Taxonomy" id="1912"/>
    <lineage>
        <taxon>Bacteria</taxon>
        <taxon>Bacillati</taxon>
        <taxon>Actinomycetota</taxon>
        <taxon>Actinomycetes</taxon>
        <taxon>Kitasatosporales</taxon>
        <taxon>Streptomycetaceae</taxon>
        <taxon>Streptomyces</taxon>
        <taxon>Streptomyces violaceusniger group</taxon>
    </lineage>
</organism>
<evidence type="ECO:0000256" key="2">
    <source>
        <dbReference type="SAM" id="Phobius"/>
    </source>
</evidence>
<keyword evidence="4" id="KW-1185">Reference proteome</keyword>
<feature type="region of interest" description="Disordered" evidence="1">
    <location>
        <begin position="90"/>
        <end position="126"/>
    </location>
</feature>
<reference evidence="3" key="1">
    <citation type="submission" date="2024-05" db="EMBL/GenBank/DDBJ databases">
        <title>Whole genome shotgun sequence of Streptomyces hygroscopicus NBRC 113678.</title>
        <authorList>
            <person name="Komaki H."/>
            <person name="Tamura T."/>
        </authorList>
    </citation>
    <scope>NUCLEOTIDE SEQUENCE</scope>
    <source>
        <strain evidence="3">N11-34</strain>
    </source>
</reference>
<evidence type="ECO:0000256" key="1">
    <source>
        <dbReference type="SAM" id="MobiDB-lite"/>
    </source>
</evidence>
<gene>
    <name evidence="3" type="primary">cseA</name>
    <name evidence="3" type="ORF">TPA0910_47840</name>
</gene>
<keyword evidence="2" id="KW-0472">Membrane</keyword>
<keyword evidence="2" id="KW-1133">Transmembrane helix</keyword>
<feature type="compositionally biased region" description="Basic and acidic residues" evidence="1">
    <location>
        <begin position="233"/>
        <end position="243"/>
    </location>
</feature>
<feature type="region of interest" description="Disordered" evidence="1">
    <location>
        <begin position="233"/>
        <end position="257"/>
    </location>
</feature>
<keyword evidence="2" id="KW-0812">Transmembrane</keyword>
<sequence length="257" mass="26902">MRGLTRASPGGTVMIAGGAVVGLVAAGGWMLAGCGAAGQGVRKEGPARTEWASAAADSGAYAGGPASGLPSRARQKLDAIKLVKADPEVSDDLKASLKPCDSKPEDKPEEKPEEKPEDTREGKREVKGYPVDVAYGRLTGDTASDLVINVMTCADGFGIGSYVYRKVGGRYENVFRDEQPPVYAGVAKGALRVTRLSYASGDAVCCPSSEDVLTYRWTAARKVFTVVSRKHTDYSKNVPKDEPAPAQTAGADDGTEG</sequence>
<evidence type="ECO:0000313" key="4">
    <source>
        <dbReference type="Proteomes" id="UP001054854"/>
    </source>
</evidence>
<evidence type="ECO:0000313" key="3">
    <source>
        <dbReference type="EMBL" id="GHJ30351.1"/>
    </source>
</evidence>
<proteinExistence type="predicted"/>
<protein>
    <submittedName>
        <fullName evidence="3">Lipoprotein CseA</fullName>
    </submittedName>
</protein>
<dbReference type="EMBL" id="BNEK01000005">
    <property type="protein sequence ID" value="GHJ30351.1"/>
    <property type="molecule type" value="Genomic_DNA"/>
</dbReference>
<dbReference type="PROSITE" id="PS51257">
    <property type="entry name" value="PROKAR_LIPOPROTEIN"/>
    <property type="match status" value="1"/>
</dbReference>
<dbReference type="Proteomes" id="UP001054854">
    <property type="component" value="Unassembled WGS sequence"/>
</dbReference>
<name>A0ABQ3U515_STRHY</name>
<accession>A0ABQ3U515</accession>